<dbReference type="Pfam" id="PF05010">
    <property type="entry name" value="TACC_C"/>
    <property type="match status" value="1"/>
</dbReference>
<dbReference type="InterPro" id="IPR039915">
    <property type="entry name" value="TACC"/>
</dbReference>
<evidence type="ECO:0000256" key="7">
    <source>
        <dbReference type="SAM" id="Coils"/>
    </source>
</evidence>
<keyword evidence="4" id="KW-0597">Phosphoprotein</keyword>
<dbReference type="AlphaFoldDB" id="A0A5E4PU92"/>
<evidence type="ECO:0000256" key="3">
    <source>
        <dbReference type="ARBA" id="ARBA00022490"/>
    </source>
</evidence>
<evidence type="ECO:0000256" key="8">
    <source>
        <dbReference type="SAM" id="MobiDB-lite"/>
    </source>
</evidence>
<feature type="region of interest" description="Disordered" evidence="8">
    <location>
        <begin position="179"/>
        <end position="210"/>
    </location>
</feature>
<evidence type="ECO:0000259" key="9">
    <source>
        <dbReference type="Pfam" id="PF05010"/>
    </source>
</evidence>
<dbReference type="EMBL" id="FZQP02000349">
    <property type="protein sequence ID" value="VVC88575.1"/>
    <property type="molecule type" value="Genomic_DNA"/>
</dbReference>
<organism evidence="10 11">
    <name type="scientific">Leptidea sinapis</name>
    <dbReference type="NCBI Taxonomy" id="189913"/>
    <lineage>
        <taxon>Eukaryota</taxon>
        <taxon>Metazoa</taxon>
        <taxon>Ecdysozoa</taxon>
        <taxon>Arthropoda</taxon>
        <taxon>Hexapoda</taxon>
        <taxon>Insecta</taxon>
        <taxon>Pterygota</taxon>
        <taxon>Neoptera</taxon>
        <taxon>Endopterygota</taxon>
        <taxon>Lepidoptera</taxon>
        <taxon>Glossata</taxon>
        <taxon>Ditrysia</taxon>
        <taxon>Papilionoidea</taxon>
        <taxon>Pieridae</taxon>
        <taxon>Dismorphiinae</taxon>
        <taxon>Leptidea</taxon>
    </lineage>
</organism>
<evidence type="ECO:0000256" key="4">
    <source>
        <dbReference type="ARBA" id="ARBA00022553"/>
    </source>
</evidence>
<reference evidence="10 11" key="1">
    <citation type="submission" date="2017-07" db="EMBL/GenBank/DDBJ databases">
        <authorList>
            <person name="Talla V."/>
            <person name="Backstrom N."/>
        </authorList>
    </citation>
    <scope>NUCLEOTIDE SEQUENCE [LARGE SCALE GENOMIC DNA]</scope>
</reference>
<keyword evidence="5 7" id="KW-0175">Coiled coil</keyword>
<keyword evidence="6" id="KW-0206">Cytoskeleton</keyword>
<evidence type="ECO:0000256" key="5">
    <source>
        <dbReference type="ARBA" id="ARBA00023054"/>
    </source>
</evidence>
<dbReference type="Proteomes" id="UP000324832">
    <property type="component" value="Unassembled WGS sequence"/>
</dbReference>
<dbReference type="Gene3D" id="1.20.5.1700">
    <property type="match status" value="1"/>
</dbReference>
<dbReference type="GO" id="GO:0007052">
    <property type="term" value="P:mitotic spindle organization"/>
    <property type="evidence" value="ECO:0007669"/>
    <property type="project" value="InterPro"/>
</dbReference>
<dbReference type="GO" id="GO:0005737">
    <property type="term" value="C:cytoplasm"/>
    <property type="evidence" value="ECO:0007669"/>
    <property type="project" value="TreeGrafter"/>
</dbReference>
<evidence type="ECO:0000313" key="11">
    <source>
        <dbReference type="Proteomes" id="UP000324832"/>
    </source>
</evidence>
<keyword evidence="11" id="KW-1185">Reference proteome</keyword>
<accession>A0A5E4PU92</accession>
<comment type="similarity">
    <text evidence="2">Belongs to the TACC family.</text>
</comment>
<feature type="coiled-coil region" evidence="7">
    <location>
        <begin position="443"/>
        <end position="495"/>
    </location>
</feature>
<feature type="coiled-coil region" evidence="7">
    <location>
        <begin position="281"/>
        <end position="340"/>
    </location>
</feature>
<name>A0A5E4PU92_9NEOP</name>
<evidence type="ECO:0000256" key="6">
    <source>
        <dbReference type="ARBA" id="ARBA00023212"/>
    </source>
</evidence>
<dbReference type="InterPro" id="IPR007707">
    <property type="entry name" value="TACC_C"/>
</dbReference>
<feature type="domain" description="Transforming acidic coiled-coil-containing protein C-terminal" evidence="9">
    <location>
        <begin position="318"/>
        <end position="507"/>
    </location>
</feature>
<evidence type="ECO:0000256" key="1">
    <source>
        <dbReference type="ARBA" id="ARBA00004245"/>
    </source>
</evidence>
<evidence type="ECO:0000256" key="2">
    <source>
        <dbReference type="ARBA" id="ARBA00009423"/>
    </source>
</evidence>
<feature type="compositionally biased region" description="Polar residues" evidence="8">
    <location>
        <begin position="197"/>
        <end position="210"/>
    </location>
</feature>
<dbReference type="PANTHER" id="PTHR13924">
    <property type="entry name" value="TRANSFORMING ACIDIC COILED-COIL CONTAINING PROTEIN 1/2"/>
    <property type="match status" value="1"/>
</dbReference>
<dbReference type="PANTHER" id="PTHR13924:SF10">
    <property type="entry name" value="TRANSFORMING ACIDIC COILED-COIL PROTEIN, ISOFORM K"/>
    <property type="match status" value="1"/>
</dbReference>
<dbReference type="GO" id="GO:0005856">
    <property type="term" value="C:cytoskeleton"/>
    <property type="evidence" value="ECO:0007669"/>
    <property type="project" value="UniProtKB-SubCell"/>
</dbReference>
<sequence length="539" mass="61966">MSDNYNPIEINSSSFHKLNSSNCIELMDIQDKNSNTCMKKVPLNTNTAVGRKFDGRIEKRCAASKDMLNATGSIKSDINNTVREKLAEDDTLKGQFLDILKKENVDNTVENIDMINFESSLSNKQNNDVGEIFIDGKTFEFFLNQNKINVVNDTEKESLLLKFDPLFAKRVSSIDKHEDLNNVKKSQRTPSRKEPFSSDTVDTNGTNTSKPTMIVNPAINYLVSTTPIRENRQLITFTPPPVTTVDHYLLNDNPNISLMDLDIAIHEKMHEQIYNNNIRTLTQYKEMLADKEIELNMLRKDTQDLAYKLTVIKSQVMVNKHECNDKLDNINNLNKKIREETIITKKMATSLEAREEAVKCLVSELEGDRKRRAEERIKLIYERDEFTAHLSSMKHSFNDFLCKYEKSKQTILALKANEDSYMKSIEEFDESVLKMQSNFNLLKQQTTSQLNDANQELEKINKLHETEVLKLKAMIKMEELRINSLEVMLAQKTQEGEKLTAICEELISRASIGKKAAKRKMKRREGISDIEDQGEFSFA</sequence>
<keyword evidence="3" id="KW-0963">Cytoplasm</keyword>
<protein>
    <recommendedName>
        <fullName evidence="9">Transforming acidic coiled-coil-containing protein C-terminal domain-containing protein</fullName>
    </recommendedName>
</protein>
<evidence type="ECO:0000313" key="10">
    <source>
        <dbReference type="EMBL" id="VVC88575.1"/>
    </source>
</evidence>
<comment type="subcellular location">
    <subcellularLocation>
        <location evidence="1">Cytoplasm</location>
        <location evidence="1">Cytoskeleton</location>
    </subcellularLocation>
</comment>
<gene>
    <name evidence="10" type="ORF">LSINAPIS_LOCUS1914</name>
</gene>
<proteinExistence type="inferred from homology"/>